<feature type="domain" description="TFIIS N-terminal" evidence="5">
    <location>
        <begin position="274"/>
        <end position="354"/>
    </location>
</feature>
<dbReference type="AlphaFoldDB" id="A0A9D4UGN9"/>
<keyword evidence="7" id="KW-1185">Reference proteome</keyword>
<dbReference type="InterPro" id="IPR017923">
    <property type="entry name" value="TFIIS_N"/>
</dbReference>
<sequence>MWTRISCRESRHESSEQCASSAEESGTELGSPLRASLHHRFASPTKRAVAQRSNRRRGVLSKFIIFDKLWSEPEGDGTPFVGLEPHHFSLITRECTHALVYDDYWQCGARHTLRSSRYSEDIRMQQISVGSGLHGSQAQGSASSQSTRSVGDPPQSSLAISSRSKKRERSDLVCDPVKLQKTEKGRKCGEEGNSTLKPEASSLVGKDGGISSVASVDRLVCIMQYEWNDSAERQLELVVSRTMLAKVVATTSDRDCLVKFLKLGGLSILDKWLQEAHRGKHFANKEISEDGLRAVEDLLLTLLGALERLPVDLVALKTCPVGKSVNLLRNHKHFDIQRRSKKLVDSWKKRVESEMKQSMDVRFPIDLVQHQEGALIASKAQQVCYSEQPTSHVISGEGRGKFASVASLCSPQEVQLKTPSTVMAFNSAVDISGDVVRKAALSSHVPSRPYKGELLDSPRLPSSPSDDGRTKASMEGTVARLPSDQVKGSKSTGASRIRRSPNATSSKTSSITATLPGPAKLCKDSPASYSRELHEFAPQSGTTLPCCSSSQKYPLTSDHDGHSRSSLNSFSSCATECNNRFSVQACMCSEPGKAAIQMLANIAASEGSMVEKGSDSPSNRSISMQRGLTIPVDSSLPLVTSMKYYNQPISKAGSRVQDGEHYDQISSNVSSPSESSAHVDVRACESKRTLAVSAMTFYPHDITFETNFPRTHVRKDGARECDTQTCVPVEPRTMQAMRENLKAVSLQPALQQEAVGESNGCERMKSKGIASVQSGSSLESLERSSVMGGLHRTSTPSHNNNECLEGSRQAVLVVPSEFEGIAPAKEVTGRPVFDLNEIVSSEDPANLAMAASSTGLTVPTYTMPASGSKPAFPVTPMTPIAVVAAAKGSFTLPSASYLPRGEMGWKGSAPTSAFRPTQPRNHTRKPNLTPTGQGASLKVVMDFDLNVAVDSGFVDHDMGLNSTSAAASLTSNQGTTCNFGRSGLSQKTYGSPGAAWDLNQVDEGVGESQARPDFDLNCGPVSQDSDDVVLSSKHHGNRVPFVSDVSNSGATNRVPSHPLHSATPIMMPAFAMTDSEFSYPLGAGAPWSNSGPHEGSYGGIPFGFSPASMQSFSAPFMDTLCRPHTASLAPPSMSNGQTWI</sequence>
<dbReference type="OrthoDB" id="1917005at2759"/>
<feature type="compositionally biased region" description="Polar residues" evidence="4">
    <location>
        <begin position="909"/>
        <end position="933"/>
    </location>
</feature>
<evidence type="ECO:0000313" key="6">
    <source>
        <dbReference type="EMBL" id="KAI5067143.1"/>
    </source>
</evidence>
<dbReference type="Gene3D" id="1.20.930.10">
    <property type="entry name" value="Conserved domain common to transcription factors TFIIS, elongin A, CRSP70"/>
    <property type="match status" value="1"/>
</dbReference>
<dbReference type="SUPFAM" id="SSF47676">
    <property type="entry name" value="Conserved domain common to transcription factors TFIIS, elongin A, CRSP70"/>
    <property type="match status" value="1"/>
</dbReference>
<dbReference type="PANTHER" id="PTHR46548:SF1">
    <property type="entry name" value="BAH AND TFIIS DOMAIN-CONTAINING PROTEIN-RELATED"/>
    <property type="match status" value="1"/>
</dbReference>
<name>A0A9D4UGN9_ADICA</name>
<reference evidence="6" key="1">
    <citation type="submission" date="2021-01" db="EMBL/GenBank/DDBJ databases">
        <title>Adiantum capillus-veneris genome.</title>
        <authorList>
            <person name="Fang Y."/>
            <person name="Liao Q."/>
        </authorList>
    </citation>
    <scope>NUCLEOTIDE SEQUENCE</scope>
    <source>
        <strain evidence="6">H3</strain>
        <tissue evidence="6">Leaf</tissue>
    </source>
</reference>
<evidence type="ECO:0000256" key="2">
    <source>
        <dbReference type="ARBA" id="ARBA00023242"/>
    </source>
</evidence>
<feature type="compositionally biased region" description="Low complexity" evidence="4">
    <location>
        <begin position="666"/>
        <end position="676"/>
    </location>
</feature>
<dbReference type="GO" id="GO:0005634">
    <property type="term" value="C:nucleus"/>
    <property type="evidence" value="ECO:0007669"/>
    <property type="project" value="UniProtKB-SubCell"/>
</dbReference>
<protein>
    <recommendedName>
        <fullName evidence="5">TFIIS N-terminal domain-containing protein</fullName>
    </recommendedName>
</protein>
<feature type="region of interest" description="Disordered" evidence="4">
    <location>
        <begin position="652"/>
        <end position="676"/>
    </location>
</feature>
<feature type="compositionally biased region" description="Low complexity" evidence="4">
    <location>
        <begin position="503"/>
        <end position="514"/>
    </location>
</feature>
<comment type="subcellular location">
    <subcellularLocation>
        <location evidence="1 3">Nucleus</location>
    </subcellularLocation>
</comment>
<feature type="region of interest" description="Disordered" evidence="4">
    <location>
        <begin position="905"/>
        <end position="933"/>
    </location>
</feature>
<accession>A0A9D4UGN9</accession>
<proteinExistence type="predicted"/>
<dbReference type="PROSITE" id="PS51319">
    <property type="entry name" value="TFIIS_N"/>
    <property type="match status" value="1"/>
</dbReference>
<keyword evidence="2 3" id="KW-0539">Nucleus</keyword>
<dbReference type="EMBL" id="JABFUD020000017">
    <property type="protein sequence ID" value="KAI5067143.1"/>
    <property type="molecule type" value="Genomic_DNA"/>
</dbReference>
<evidence type="ECO:0000313" key="7">
    <source>
        <dbReference type="Proteomes" id="UP000886520"/>
    </source>
</evidence>
<dbReference type="Pfam" id="PF08711">
    <property type="entry name" value="Med26"/>
    <property type="match status" value="1"/>
</dbReference>
<feature type="region of interest" description="Disordered" evidence="4">
    <location>
        <begin position="1"/>
        <end position="29"/>
    </location>
</feature>
<dbReference type="InterPro" id="IPR035441">
    <property type="entry name" value="TFIIS/LEDGF_dom_sf"/>
</dbReference>
<feature type="compositionally biased region" description="Basic and acidic residues" evidence="4">
    <location>
        <begin position="1"/>
        <end position="15"/>
    </location>
</feature>
<feature type="compositionally biased region" description="Low complexity" evidence="4">
    <location>
        <begin position="130"/>
        <end position="146"/>
    </location>
</feature>
<evidence type="ECO:0000259" key="5">
    <source>
        <dbReference type="PROSITE" id="PS51319"/>
    </source>
</evidence>
<comment type="caution">
    <text evidence="6">The sequence shown here is derived from an EMBL/GenBank/DDBJ whole genome shotgun (WGS) entry which is preliminary data.</text>
</comment>
<feature type="region of interest" description="Disordered" evidence="4">
    <location>
        <begin position="447"/>
        <end position="517"/>
    </location>
</feature>
<dbReference type="Proteomes" id="UP000886520">
    <property type="component" value="Chromosome 17"/>
</dbReference>
<organism evidence="6 7">
    <name type="scientific">Adiantum capillus-veneris</name>
    <name type="common">Maidenhair fern</name>
    <dbReference type="NCBI Taxonomy" id="13818"/>
    <lineage>
        <taxon>Eukaryota</taxon>
        <taxon>Viridiplantae</taxon>
        <taxon>Streptophyta</taxon>
        <taxon>Embryophyta</taxon>
        <taxon>Tracheophyta</taxon>
        <taxon>Polypodiopsida</taxon>
        <taxon>Polypodiidae</taxon>
        <taxon>Polypodiales</taxon>
        <taxon>Pteridineae</taxon>
        <taxon>Pteridaceae</taxon>
        <taxon>Vittarioideae</taxon>
        <taxon>Adiantum</taxon>
    </lineage>
</organism>
<dbReference type="InterPro" id="IPR003617">
    <property type="entry name" value="TFIIS/CRSP70_N_sub"/>
</dbReference>
<evidence type="ECO:0000256" key="1">
    <source>
        <dbReference type="ARBA" id="ARBA00004123"/>
    </source>
</evidence>
<evidence type="ECO:0000256" key="4">
    <source>
        <dbReference type="SAM" id="MobiDB-lite"/>
    </source>
</evidence>
<dbReference type="SMART" id="SM00509">
    <property type="entry name" value="TFS2N"/>
    <property type="match status" value="1"/>
</dbReference>
<dbReference type="PANTHER" id="PTHR46548">
    <property type="entry name" value="BAH AND TFIIS DOMAIN-CONTAINING PROTEIN-RELATED"/>
    <property type="match status" value="1"/>
</dbReference>
<gene>
    <name evidence="6" type="ORF">GOP47_0017671</name>
</gene>
<feature type="region of interest" description="Disordered" evidence="4">
    <location>
        <begin position="130"/>
        <end position="176"/>
    </location>
</feature>
<evidence type="ECO:0000256" key="3">
    <source>
        <dbReference type="PROSITE-ProRule" id="PRU00649"/>
    </source>
</evidence>